<protein>
    <submittedName>
        <fullName evidence="9">Putative retrotransposon RIRE1 poly protein</fullName>
    </submittedName>
</protein>
<dbReference type="PROSITE" id="PS50994">
    <property type="entry name" value="INTEGRASE"/>
    <property type="match status" value="1"/>
</dbReference>
<evidence type="ECO:0000256" key="1">
    <source>
        <dbReference type="ARBA" id="ARBA00022670"/>
    </source>
</evidence>
<dbReference type="InterPro" id="IPR039537">
    <property type="entry name" value="Retrotran_Ty1/copia-like"/>
</dbReference>
<dbReference type="InterPro" id="IPR057670">
    <property type="entry name" value="SH3_retrovirus"/>
</dbReference>
<sequence>MSLIPLNLQQSRKPICIMASSSDVIKPEAFDGASFKRWQIKTRMWLTDLKLFWVVTSAVPQAASDDSDDAAKAAALAEKAKWDEANEACLSRLLNVLSNRLFDVYSAFTSAKGLWTDLENEFSEVDNGNESFTTENYLNYKMVEGRSVMEQLQEIQLLVRDLVQYGCVLPDSFQVNAILAKLPPSWRDFVTSRRHMKKQMTLTELSAAINVEERARSSNKPSQQLQAHVVEKGGDRKFQKKKKNSPQKNLNQPKSKKMKKKEDFICYVCGVSGHTARRCKLRKGKGPPPQRKEGNVVVNSTPGYALQAFMASPSDDWWMDSGATVHICADRSMFSSFQGFNSAPVLMGNGVPAAVRGTGQVYLKLTSGKTLVLKDVLYVPSMSRNLISVSLLCRQGLKLVFESNKVVLSKFGTFVGKSYESGGLFRLSVLNNHSSYHVNVVCNNDSINNIWHSRLCHVNFEAIKRLSDMSLIPEYKHVKGVKCGICVQAKQPRKPFHTVEGRSTTPLELIHSDICEMNGIIIKGGKRYFLTLIDDATRFCYIYLLRTKDEALEHFKIYKTEVENQLDKKIKRLRSDRGGEYLSNLFDEYCKECGIIHETTAPYSPQSNGVAERKNRTVCDLANALLQSSGMPDIWWGEAVLTVCYVLNRVPPRNREATPYEGFKGRKPDLSHLRTWGCLAKVNVPLPKKRKLGPKTVDCVFLGYAHNSAAYRFLVVHSETSEIAVNVIMESRDVTFFESIFPMRDKEVVAPDGPSRTYSLPSSVNDQTPDLELRRSKRQRTEKSLGDDYIIYLVDEEPRSLTEAYTSPDAEYWREAVLSEMDSIISNGTWEITDLPAGCKPVGCKWIFRRKRRPDGTIEKYKARLVAKGFTQKKEEDYFDTYSPVARLPTIRVLLALAAAYKLLVHQMDVKTAFLNGELEEEIYMQQPEGFVVKGQESKVCRLIKSLYGLKQAPRQWHEKFNNTLTTAGFCVNEADKCVYYRFSGGKGVIMCLYVDDILIFGTDLEAIMETKLFLSKNFDMKDLGEADVILNIKLIKGEDGITLSQSHYVEKVMTRFGHMDCKPVTTPYDPSYTLSKYEGEPVNQLLYSQIIGSLMYLSSATRPDISYAVCRLARYSASPGDRHWVALYRVLRYLKGAMNLGIKYTGFPSVLEGFSDANWISDSDQMKSTSGYVFTLAGGAVSWRSSKQSVSTRSTKEAELVALDSAALEAEWLRDLLSDLPMLAKPIPAVLVYCDNTSVLLKVNSRKDNQKSSRHIRRRLDSCRHARETGVITVDYIKSERNLADPFTKGLAQKPIQAACMGMGLVPC</sequence>
<dbReference type="InterPro" id="IPR054722">
    <property type="entry name" value="PolX-like_BBD"/>
</dbReference>
<dbReference type="Gene3D" id="3.30.420.10">
    <property type="entry name" value="Ribonuclease H-like superfamily/Ribonuclease H"/>
    <property type="match status" value="1"/>
</dbReference>
<dbReference type="CDD" id="cd09272">
    <property type="entry name" value="RNase_HI_RT_Ty1"/>
    <property type="match status" value="1"/>
</dbReference>
<reference evidence="9" key="2">
    <citation type="journal article" date="2004" name="Proc. Natl. Acad. Sci. U.S.A.">
        <title>Pattern of diversity in the genomic region near the maize domestication gene tb1.</title>
        <authorList>
            <person name="Clark R.M."/>
            <person name="Linton E."/>
            <person name="Messing J."/>
            <person name="Doebley J.F."/>
        </authorList>
    </citation>
    <scope>NUCLEOTIDE SEQUENCE</scope>
</reference>
<dbReference type="PROSITE" id="PS50158">
    <property type="entry name" value="ZF_CCHC"/>
    <property type="match status" value="1"/>
</dbReference>
<accession>Q7XBD8</accession>
<evidence type="ECO:0000259" key="7">
    <source>
        <dbReference type="PROSITE" id="PS50158"/>
    </source>
</evidence>
<dbReference type="GO" id="GO:0015074">
    <property type="term" value="P:DNA integration"/>
    <property type="evidence" value="ECO:0007669"/>
    <property type="project" value="InterPro"/>
</dbReference>
<evidence type="ECO:0000256" key="2">
    <source>
        <dbReference type="ARBA" id="ARBA00022723"/>
    </source>
</evidence>
<dbReference type="GO" id="GO:0003676">
    <property type="term" value="F:nucleic acid binding"/>
    <property type="evidence" value="ECO:0007669"/>
    <property type="project" value="InterPro"/>
</dbReference>
<dbReference type="Pfam" id="PF22936">
    <property type="entry name" value="Pol_BBD"/>
    <property type="match status" value="1"/>
</dbReference>
<dbReference type="Pfam" id="PF00665">
    <property type="entry name" value="rve"/>
    <property type="match status" value="1"/>
</dbReference>
<reference evidence="9" key="1">
    <citation type="journal article" date="2004" name="Genome Res.">
        <title>Gene loss and movement in the maize genome.</title>
        <authorList>
            <person name="Lai J."/>
            <person name="Ma J."/>
            <person name="Swigonova Z."/>
            <person name="Ramakrishna W."/>
            <person name="Linton E."/>
            <person name="Llaca V."/>
            <person name="Tanyolac B."/>
            <person name="Park Y.J."/>
            <person name="Jeong O.Y."/>
            <person name="Bennetzen J.L."/>
            <person name="Messing J."/>
        </authorList>
    </citation>
    <scope>NUCLEOTIDE SEQUENCE</scope>
</reference>
<dbReference type="GO" id="GO:0004190">
    <property type="term" value="F:aspartic-type endopeptidase activity"/>
    <property type="evidence" value="ECO:0007669"/>
    <property type="project" value="UniProtKB-KW"/>
</dbReference>
<feature type="domain" description="Integrase catalytic" evidence="8">
    <location>
        <begin position="502"/>
        <end position="667"/>
    </location>
</feature>
<gene>
    <name evidence="9" type="primary">Z013I05_10</name>
</gene>
<evidence type="ECO:0000256" key="6">
    <source>
        <dbReference type="SAM" id="MobiDB-lite"/>
    </source>
</evidence>
<keyword evidence="2" id="KW-0479">Metal-binding</keyword>
<evidence type="ECO:0000256" key="5">
    <source>
        <dbReference type="PROSITE-ProRule" id="PRU00047"/>
    </source>
</evidence>
<dbReference type="InterPro" id="IPR043502">
    <property type="entry name" value="DNA/RNA_pol_sf"/>
</dbReference>
<dbReference type="InterPro" id="IPR001584">
    <property type="entry name" value="Integrase_cat-core"/>
</dbReference>
<keyword evidence="4" id="KW-0378">Hydrolase</keyword>
<name>Q7XBD8_MAIZE</name>
<dbReference type="SUPFAM" id="SSF53098">
    <property type="entry name" value="Ribonuclease H-like"/>
    <property type="match status" value="1"/>
</dbReference>
<keyword evidence="5" id="KW-0862">Zinc</keyword>
<dbReference type="Pfam" id="PF14223">
    <property type="entry name" value="Retrotran_gag_2"/>
    <property type="match status" value="1"/>
</dbReference>
<dbReference type="PANTHER" id="PTHR42648:SF20">
    <property type="entry name" value="RNA-DIRECTED DNA POLYMERASE"/>
    <property type="match status" value="1"/>
</dbReference>
<proteinExistence type="predicted"/>
<feature type="domain" description="CCHC-type" evidence="7">
    <location>
        <begin position="266"/>
        <end position="280"/>
    </location>
</feature>
<dbReference type="InterPro" id="IPR001878">
    <property type="entry name" value="Znf_CCHC"/>
</dbReference>
<dbReference type="InterPro" id="IPR012337">
    <property type="entry name" value="RNaseH-like_sf"/>
</dbReference>
<dbReference type="InterPro" id="IPR025724">
    <property type="entry name" value="GAG-pre-integrase_dom"/>
</dbReference>
<dbReference type="EMBL" id="AY325816">
    <property type="protein sequence ID" value="AAP94586.1"/>
    <property type="molecule type" value="Genomic_DNA"/>
</dbReference>
<keyword evidence="1" id="KW-0645">Protease</keyword>
<keyword evidence="5" id="KW-0863">Zinc-finger</keyword>
<dbReference type="Pfam" id="PF13976">
    <property type="entry name" value="gag_pre-integrs"/>
    <property type="match status" value="1"/>
</dbReference>
<evidence type="ECO:0000259" key="8">
    <source>
        <dbReference type="PROSITE" id="PS50994"/>
    </source>
</evidence>
<dbReference type="MEROPS" id="A11.002"/>
<evidence type="ECO:0000256" key="3">
    <source>
        <dbReference type="ARBA" id="ARBA00022750"/>
    </source>
</evidence>
<dbReference type="PANTHER" id="PTHR42648">
    <property type="entry name" value="TRANSPOSASE, PUTATIVE-RELATED"/>
    <property type="match status" value="1"/>
</dbReference>
<dbReference type="GO" id="GO:0006508">
    <property type="term" value="P:proteolysis"/>
    <property type="evidence" value="ECO:0007669"/>
    <property type="project" value="UniProtKB-KW"/>
</dbReference>
<evidence type="ECO:0000313" key="9">
    <source>
        <dbReference type="EMBL" id="AAP94586.1"/>
    </source>
</evidence>
<dbReference type="SUPFAM" id="SSF56672">
    <property type="entry name" value="DNA/RNA polymerases"/>
    <property type="match status" value="1"/>
</dbReference>
<dbReference type="GO" id="GO:0008270">
    <property type="term" value="F:zinc ion binding"/>
    <property type="evidence" value="ECO:0007669"/>
    <property type="project" value="UniProtKB-KW"/>
</dbReference>
<evidence type="ECO:0000256" key="4">
    <source>
        <dbReference type="ARBA" id="ARBA00022801"/>
    </source>
</evidence>
<dbReference type="Pfam" id="PF25597">
    <property type="entry name" value="SH3_retrovirus"/>
    <property type="match status" value="1"/>
</dbReference>
<keyword evidence="3" id="KW-0064">Aspartyl protease</keyword>
<dbReference type="Pfam" id="PF07727">
    <property type="entry name" value="RVT_2"/>
    <property type="match status" value="1"/>
</dbReference>
<dbReference type="InterPro" id="IPR013103">
    <property type="entry name" value="RVT_2"/>
</dbReference>
<organism evidence="9">
    <name type="scientific">Zea mays</name>
    <name type="common">Maize</name>
    <dbReference type="NCBI Taxonomy" id="4577"/>
    <lineage>
        <taxon>Eukaryota</taxon>
        <taxon>Viridiplantae</taxon>
        <taxon>Streptophyta</taxon>
        <taxon>Embryophyta</taxon>
        <taxon>Tracheophyta</taxon>
        <taxon>Spermatophyta</taxon>
        <taxon>Magnoliopsida</taxon>
        <taxon>Liliopsida</taxon>
        <taxon>Poales</taxon>
        <taxon>Poaceae</taxon>
        <taxon>PACMAD clade</taxon>
        <taxon>Panicoideae</taxon>
        <taxon>Andropogonodae</taxon>
        <taxon>Andropogoneae</taxon>
        <taxon>Tripsacinae</taxon>
        <taxon>Zea</taxon>
    </lineage>
</organism>
<dbReference type="InterPro" id="IPR036397">
    <property type="entry name" value="RNaseH_sf"/>
</dbReference>
<feature type="region of interest" description="Disordered" evidence="6">
    <location>
        <begin position="213"/>
        <end position="257"/>
    </location>
</feature>